<keyword evidence="2" id="KW-0547">Nucleotide-binding</keyword>
<organism evidence="6 7">
    <name type="scientific">Mycoplasma mycoides subsp. mycoides</name>
    <dbReference type="NCBI Taxonomy" id="2103"/>
    <lineage>
        <taxon>Bacteria</taxon>
        <taxon>Bacillati</taxon>
        <taxon>Mycoplasmatota</taxon>
        <taxon>Mollicutes</taxon>
        <taxon>Mycoplasmataceae</taxon>
        <taxon>Mycoplasma</taxon>
    </lineage>
</organism>
<feature type="domain" description="GAD" evidence="5">
    <location>
        <begin position="8"/>
        <end position="73"/>
    </location>
</feature>
<dbReference type="AlphaFoldDB" id="A0AAE2EJ44"/>
<evidence type="ECO:0000313" key="6">
    <source>
        <dbReference type="EMBL" id="KJQ46675.1"/>
    </source>
</evidence>
<proteinExistence type="predicted"/>
<dbReference type="GO" id="GO:0005737">
    <property type="term" value="C:cytoplasm"/>
    <property type="evidence" value="ECO:0007669"/>
    <property type="project" value="InterPro"/>
</dbReference>
<keyword evidence="3" id="KW-0067">ATP-binding</keyword>
<dbReference type="InterPro" id="IPR004115">
    <property type="entry name" value="GAD-like_sf"/>
</dbReference>
<dbReference type="GO" id="GO:0005524">
    <property type="term" value="F:ATP binding"/>
    <property type="evidence" value="ECO:0007669"/>
    <property type="project" value="UniProtKB-KW"/>
</dbReference>
<dbReference type="EMBL" id="LAEW01000001">
    <property type="protein sequence ID" value="KJQ46675.1"/>
    <property type="molecule type" value="Genomic_DNA"/>
</dbReference>
<comment type="caution">
    <text evidence="6">The sequence shown here is derived from an EMBL/GenBank/DDBJ whole genome shotgun (WGS) entry which is preliminary data.</text>
</comment>
<name>A0AAE2EJ44_MYCMY</name>
<dbReference type="GO" id="GO:0004812">
    <property type="term" value="F:aminoacyl-tRNA ligase activity"/>
    <property type="evidence" value="ECO:0007669"/>
    <property type="project" value="InterPro"/>
</dbReference>
<dbReference type="Pfam" id="PF02938">
    <property type="entry name" value="GAD"/>
    <property type="match status" value="1"/>
</dbReference>
<dbReference type="Gene3D" id="3.30.1360.30">
    <property type="entry name" value="GAD-like domain"/>
    <property type="match status" value="1"/>
</dbReference>
<accession>A0AAE2EJ44</accession>
<keyword evidence="1" id="KW-0436">Ligase</keyword>
<sequence length="79" mass="9216">MVVAIDELLTKKQLEVLIEQAKEFQYQSLGFIKFENSNWTGSLASQLSDQEKEQLIKRFNIKSKATILINFGKYEKFLN</sequence>
<protein>
    <submittedName>
        <fullName evidence="6">GAD domain protein</fullName>
    </submittedName>
</protein>
<keyword evidence="4" id="KW-0648">Protein biosynthesis</keyword>
<dbReference type="Proteomes" id="UP000033624">
    <property type="component" value="Unassembled WGS sequence"/>
</dbReference>
<evidence type="ECO:0000256" key="1">
    <source>
        <dbReference type="ARBA" id="ARBA00022598"/>
    </source>
</evidence>
<gene>
    <name evidence="6" type="ORF">TS59_0479</name>
</gene>
<evidence type="ECO:0000256" key="4">
    <source>
        <dbReference type="ARBA" id="ARBA00022917"/>
    </source>
</evidence>
<dbReference type="GO" id="GO:0006412">
    <property type="term" value="P:translation"/>
    <property type="evidence" value="ECO:0007669"/>
    <property type="project" value="UniProtKB-KW"/>
</dbReference>
<evidence type="ECO:0000259" key="5">
    <source>
        <dbReference type="Pfam" id="PF02938"/>
    </source>
</evidence>
<dbReference type="SUPFAM" id="SSF55261">
    <property type="entry name" value="GAD domain-like"/>
    <property type="match status" value="1"/>
</dbReference>
<evidence type="ECO:0000313" key="7">
    <source>
        <dbReference type="Proteomes" id="UP000033624"/>
    </source>
</evidence>
<reference evidence="6 7" key="1">
    <citation type="submission" date="2015-02" db="EMBL/GenBank/DDBJ databases">
        <title>Mycoplasma mycoides subsp. mycoides strain:B237 Genome sequencing.</title>
        <authorList>
            <person name="Fischer A."/>
            <person name="Santana-Cruz I."/>
            <person name="Schieck E."/>
            <person name="Gourle H."/>
            <person name="Lambert M."/>
            <person name="Nadendla S."/>
            <person name="Miller R.A."/>
            <person name="Weber J."/>
            <person name="Bongcam-Rudloff E."/>
            <person name="Vashee S."/>
            <person name="Frey J."/>
            <person name="Jores J."/>
        </authorList>
    </citation>
    <scope>NUCLEOTIDE SEQUENCE [LARGE SCALE GENOMIC DNA]</scope>
    <source>
        <strain evidence="6 7">B237</strain>
    </source>
</reference>
<evidence type="ECO:0000256" key="3">
    <source>
        <dbReference type="ARBA" id="ARBA00022840"/>
    </source>
</evidence>
<dbReference type="InterPro" id="IPR029351">
    <property type="entry name" value="GAD_dom"/>
</dbReference>
<evidence type="ECO:0000256" key="2">
    <source>
        <dbReference type="ARBA" id="ARBA00022741"/>
    </source>
</evidence>
<dbReference type="KEGG" id="mmyi:mycmycITA_00472"/>